<comment type="similarity">
    <text evidence="1">Belongs to the DDOST 48 kDa subunit family.</text>
</comment>
<reference evidence="3" key="1">
    <citation type="submission" date="2022-12" db="EMBL/GenBank/DDBJ databases">
        <title>Draft genome assemblies for two species of Escallonia (Escalloniales).</title>
        <authorList>
            <person name="Chanderbali A."/>
            <person name="Dervinis C."/>
            <person name="Anghel I."/>
            <person name="Soltis D."/>
            <person name="Soltis P."/>
            <person name="Zapata F."/>
        </authorList>
    </citation>
    <scope>NUCLEOTIDE SEQUENCE</scope>
    <source>
        <strain evidence="3">UCBG64.0493</strain>
        <tissue evidence="3">Leaf</tissue>
    </source>
</reference>
<dbReference type="InterPro" id="IPR055457">
    <property type="entry name" value="OST48_N"/>
</dbReference>
<protein>
    <recommendedName>
        <fullName evidence="1">Dolichyl-diphosphooligosaccharide--protein glycosyltransferase 48 kDa subunit</fullName>
        <shortName evidence="1">Oligosaccharyl transferase 48 kDa subunit</shortName>
    </recommendedName>
</protein>
<comment type="pathway">
    <text evidence="1">Protein modification; protein glycosylation.</text>
</comment>
<dbReference type="GO" id="GO:0018279">
    <property type="term" value="P:protein N-linked glycosylation via asparagine"/>
    <property type="evidence" value="ECO:0007669"/>
    <property type="project" value="UniProtKB-UniRule"/>
</dbReference>
<dbReference type="AlphaFoldDB" id="A0AA88W3G8"/>
<dbReference type="EMBL" id="JAVXUP010000831">
    <property type="protein sequence ID" value="KAK3020142.1"/>
    <property type="molecule type" value="Genomic_DNA"/>
</dbReference>
<dbReference type="InterPro" id="IPR005013">
    <property type="entry name" value="DDOST_48_kDa_subunit"/>
</dbReference>
<comment type="caution">
    <text evidence="3">The sequence shown here is derived from an EMBL/GenBank/DDBJ whole genome shotgun (WGS) entry which is preliminary data.</text>
</comment>
<dbReference type="PANTHER" id="PTHR10830:SF0">
    <property type="entry name" value="DOLICHYL-DIPHOSPHOOLIGOSACCHARIDE--PROTEIN GLYCOSYLTRANSFERASE 48 KDA SUBUNIT"/>
    <property type="match status" value="1"/>
</dbReference>
<name>A0AA88W3G8_9ASTE</name>
<sequence>MHTEISIVYGNMALDASAVVIDHTSYAVSKTDGDHTLIASDYFIESDVILGSTKIEALVLFNGIGHLLNAANSLVLKVLSASSAAYSASPKSTIPC</sequence>
<dbReference type="PANTHER" id="PTHR10830">
    <property type="entry name" value="DOLICHYL-DIPHOSPHOOLIGOSACCHARIDE--PROTEIN GLYCOSYLTRANSFERASE 48 KDA SUBUNIT"/>
    <property type="match status" value="1"/>
</dbReference>
<comment type="subcellular location">
    <subcellularLocation>
        <location evidence="1">Endoplasmic reticulum membrane</location>
        <topology evidence="1">Single-pass type I membrane protein</topology>
    </subcellularLocation>
</comment>
<accession>A0AA88W3G8</accession>
<comment type="subunit">
    <text evidence="1">Component of the oligosaccharyltransferase (OST) complex.</text>
</comment>
<feature type="domain" description="OST48 N-terminal" evidence="2">
    <location>
        <begin position="17"/>
        <end position="93"/>
    </location>
</feature>
<gene>
    <name evidence="3" type="ORF">RJ639_003250</name>
</gene>
<evidence type="ECO:0000313" key="3">
    <source>
        <dbReference type="EMBL" id="KAK3020142.1"/>
    </source>
</evidence>
<proteinExistence type="inferred from homology"/>
<dbReference type="Pfam" id="PF03345">
    <property type="entry name" value="OST48_N"/>
    <property type="match status" value="1"/>
</dbReference>
<dbReference type="GO" id="GO:0008250">
    <property type="term" value="C:oligosaccharyltransferase complex"/>
    <property type="evidence" value="ECO:0007669"/>
    <property type="project" value="TreeGrafter"/>
</dbReference>
<evidence type="ECO:0000313" key="4">
    <source>
        <dbReference type="Proteomes" id="UP001188597"/>
    </source>
</evidence>
<keyword evidence="4" id="KW-1185">Reference proteome</keyword>
<evidence type="ECO:0000259" key="2">
    <source>
        <dbReference type="Pfam" id="PF03345"/>
    </source>
</evidence>
<evidence type="ECO:0000256" key="1">
    <source>
        <dbReference type="RuleBase" id="RU361142"/>
    </source>
</evidence>
<keyword evidence="1" id="KW-0256">Endoplasmic reticulum</keyword>
<dbReference type="Proteomes" id="UP001188597">
    <property type="component" value="Unassembled WGS sequence"/>
</dbReference>
<comment type="function">
    <text evidence="1">Subunit of the oligosaccharyl transferase (OST) complex that catalyzes the initial transfer of a defined glycan (Glc(3)Man(9)GlcNAc(2) in eukaryotes) from the lipid carrier dolichol-pyrophosphate to an asparagine residue within an Asn-X-Ser/Thr consensus motif in nascent polypeptide chains, the first step in protein N-glycosylation. N-glycosylation occurs cotranslationally and the complex associates with the Sec61 complex at the channel-forming translocon complex that mediates protein translocation across the endoplasmic reticulum (ER).</text>
</comment>
<organism evidence="3 4">
    <name type="scientific">Escallonia herrerae</name>
    <dbReference type="NCBI Taxonomy" id="1293975"/>
    <lineage>
        <taxon>Eukaryota</taxon>
        <taxon>Viridiplantae</taxon>
        <taxon>Streptophyta</taxon>
        <taxon>Embryophyta</taxon>
        <taxon>Tracheophyta</taxon>
        <taxon>Spermatophyta</taxon>
        <taxon>Magnoliopsida</taxon>
        <taxon>eudicotyledons</taxon>
        <taxon>Gunneridae</taxon>
        <taxon>Pentapetalae</taxon>
        <taxon>asterids</taxon>
        <taxon>campanulids</taxon>
        <taxon>Escalloniales</taxon>
        <taxon>Escalloniaceae</taxon>
        <taxon>Escallonia</taxon>
    </lineage>
</organism>